<dbReference type="OrthoDB" id="1262810at2759"/>
<proteinExistence type="predicted"/>
<dbReference type="EMBL" id="CAMKVN010000595">
    <property type="protein sequence ID" value="CAI2169520.1"/>
    <property type="molecule type" value="Genomic_DNA"/>
</dbReference>
<dbReference type="GO" id="GO:0030544">
    <property type="term" value="F:Hsp70 protein binding"/>
    <property type="evidence" value="ECO:0007669"/>
    <property type="project" value="TreeGrafter"/>
</dbReference>
<evidence type="ECO:0000313" key="2">
    <source>
        <dbReference type="EMBL" id="CAI2169520.1"/>
    </source>
</evidence>
<protein>
    <submittedName>
        <fullName evidence="2">11938_t:CDS:1</fullName>
    </submittedName>
</protein>
<dbReference type="SUPFAM" id="SSF55874">
    <property type="entry name" value="ATPase domain of HSP90 chaperone/DNA topoisomerase II/histidine kinase"/>
    <property type="match status" value="1"/>
</dbReference>
<dbReference type="PANTHER" id="PTHR15600:SF42">
    <property type="entry name" value="SACSIN"/>
    <property type="match status" value="1"/>
</dbReference>
<reference evidence="2" key="1">
    <citation type="submission" date="2022-08" db="EMBL/GenBank/DDBJ databases">
        <authorList>
            <person name="Kallberg Y."/>
            <person name="Tangrot J."/>
            <person name="Rosling A."/>
        </authorList>
    </citation>
    <scope>NUCLEOTIDE SEQUENCE</scope>
    <source>
        <strain evidence="2">Wild A</strain>
    </source>
</reference>
<gene>
    <name evidence="2" type="ORF">FWILDA_LOCUS4120</name>
</gene>
<comment type="caution">
    <text evidence="2">The sequence shown here is derived from an EMBL/GenBank/DDBJ whole genome shotgun (WGS) entry which is preliminary data.</text>
</comment>
<evidence type="ECO:0000259" key="1">
    <source>
        <dbReference type="Pfam" id="PF25794"/>
    </source>
</evidence>
<dbReference type="AlphaFoldDB" id="A0A9W4SH56"/>
<dbReference type="InterPro" id="IPR058210">
    <property type="entry name" value="SACS/Nov_dom"/>
</dbReference>
<dbReference type="InterPro" id="IPR036890">
    <property type="entry name" value="HATPase_C_sf"/>
</dbReference>
<organism evidence="2 3">
    <name type="scientific">Funneliformis geosporum</name>
    <dbReference type="NCBI Taxonomy" id="1117311"/>
    <lineage>
        <taxon>Eukaryota</taxon>
        <taxon>Fungi</taxon>
        <taxon>Fungi incertae sedis</taxon>
        <taxon>Mucoromycota</taxon>
        <taxon>Glomeromycotina</taxon>
        <taxon>Glomeromycetes</taxon>
        <taxon>Glomerales</taxon>
        <taxon>Glomeraceae</taxon>
        <taxon>Funneliformis</taxon>
    </lineage>
</organism>
<feature type="non-terminal residue" evidence="2">
    <location>
        <position position="990"/>
    </location>
</feature>
<feature type="domain" description="Sacsin/Nov" evidence="1">
    <location>
        <begin position="13"/>
        <end position="241"/>
    </location>
</feature>
<keyword evidence="3" id="KW-1185">Reference proteome</keyword>
<dbReference type="InterPro" id="IPR052972">
    <property type="entry name" value="Sacsin_chaperone_reg"/>
</dbReference>
<evidence type="ECO:0000313" key="3">
    <source>
        <dbReference type="Proteomes" id="UP001153678"/>
    </source>
</evidence>
<dbReference type="Gene3D" id="3.30.565.10">
    <property type="entry name" value="Histidine kinase-like ATPase, C-terminal domain"/>
    <property type="match status" value="1"/>
</dbReference>
<accession>A0A9W4SH56</accession>
<feature type="domain" description="Sacsin/Nov" evidence="1">
    <location>
        <begin position="605"/>
        <end position="741"/>
    </location>
</feature>
<feature type="domain" description="Sacsin/Nov" evidence="1">
    <location>
        <begin position="524"/>
        <end position="593"/>
    </location>
</feature>
<dbReference type="PANTHER" id="PTHR15600">
    <property type="entry name" value="SACSIN"/>
    <property type="match status" value="1"/>
</dbReference>
<dbReference type="NCBIfam" id="NF047352">
    <property type="entry name" value="P_loop_sacsin"/>
    <property type="match status" value="1"/>
</dbReference>
<name>A0A9W4SH56_9GLOM</name>
<sequence>MSPAIGTSFKPYQPYTHRLRKILEEYPDGSQVLREILQNSDDAESTEQIFILDHNTYPSNSLFKPGLKKFQGPALLARNNKYFEDRDFKSLLKLADSEKSDQFDKIGVMGVGFNSIYHITDSPTFITGNNYVILDPHEWYYDGGEKFDFVKNNLVEEYPDQFAPFGIQCNESFKGTLFRYPLRTETDSEISTKIYKPIEILEMFQRFYENKSINSLLFLKYIESISFFELKKGATEPELLYTILLENADEVREKRRLIAKKVGPLMNSLNSGELNGNNQLYTSYIATFCRQKGDSKEKRTCLILNYLDDLLETEVYFQSNFNRSIRDYKFIPNVGLAVPLNDLSAAGRLFCFLPLPIYMPFPVSVHGYFAKIFSKIKDCYCLKDEVLVCFVAPILDYEVTNNNFLKHLKWNLYPDVKIVLKQLEFCRDVAQPRDIKTICNAIYKYMDEMCQSSDETFRREFDFMKQKLENKQWILCENTFYSTDRVFFNLSDEFRSSLFAKLPMDYARTLFNVMGVRNEVGIKDLILIIKNMMMDNEDREFPENEITNNADDAKATRFSIIIDEREHDTFKKSLFSEEMKDWQGPAIWIYNDANSNILPLIEHGGYDCAFHITDLPSIVSGKYIAFMDPNAKFLPSPRRNKVVIFDFIETGFKEKLPDQCYPFEAIEGCDFLKEFKGTLLRLPLRTLRLAGQSEISEESFKIRDIMGQFRNVQGNKEILFLKYIESCSLYRIEEQKEAPQMIWQAQINHMLDTSGTERNRVIRKTLTDRAQIYQFGIEINNIHYRVSEIWLLCTGGHDNTNSFPNPPEIKGEMFSRINMPICTNLGVHLNGDFSLSSEGSNILQGDSGKRVIPNNTLSAFVSANELYDINVLLFQNIFADKDKFLPLELLNDPVCLRALVRIGLKSRVDCNAYIECAQDIKLQIENNEDSVKNRAKYLVRYLYENTDTLNLNDEQWAKILQIKFVPSEKNLDQFYKNPEITSGFETLGSL</sequence>
<dbReference type="Proteomes" id="UP001153678">
    <property type="component" value="Unassembled WGS sequence"/>
</dbReference>
<dbReference type="Pfam" id="PF25794">
    <property type="entry name" value="SACS"/>
    <property type="match status" value="3"/>
</dbReference>